<organism evidence="4 5">
    <name type="scientific">Marasmiellus scandens</name>
    <dbReference type="NCBI Taxonomy" id="2682957"/>
    <lineage>
        <taxon>Eukaryota</taxon>
        <taxon>Fungi</taxon>
        <taxon>Dikarya</taxon>
        <taxon>Basidiomycota</taxon>
        <taxon>Agaricomycotina</taxon>
        <taxon>Agaricomycetes</taxon>
        <taxon>Agaricomycetidae</taxon>
        <taxon>Agaricales</taxon>
        <taxon>Marasmiineae</taxon>
        <taxon>Omphalotaceae</taxon>
        <taxon>Marasmiellus</taxon>
    </lineage>
</organism>
<dbReference type="Gene3D" id="3.10.129.10">
    <property type="entry name" value="Hotdog Thioesterase"/>
    <property type="match status" value="1"/>
</dbReference>
<comment type="caution">
    <text evidence="4">The sequence shown here is derived from an EMBL/GenBank/DDBJ whole genome shotgun (WGS) entry which is preliminary data.</text>
</comment>
<evidence type="ECO:0000259" key="3">
    <source>
        <dbReference type="Pfam" id="PF18314"/>
    </source>
</evidence>
<name>A0ABR1JNX1_9AGAR</name>
<dbReference type="EMBL" id="JBANRG010000008">
    <property type="protein sequence ID" value="KAK7464197.1"/>
    <property type="molecule type" value="Genomic_DNA"/>
</dbReference>
<dbReference type="EC" id="2.3.1.86" evidence="4"/>
<dbReference type="PANTHER" id="PTHR10982">
    <property type="entry name" value="MALONYL COA-ACYL CARRIER PROTEIN TRANSACYLASE"/>
    <property type="match status" value="1"/>
</dbReference>
<keyword evidence="1 4" id="KW-0808">Transferase</keyword>
<evidence type="ECO:0000313" key="5">
    <source>
        <dbReference type="Proteomes" id="UP001498398"/>
    </source>
</evidence>
<feature type="domain" description="Fatty acid synthase type I helical" evidence="3">
    <location>
        <begin position="85"/>
        <end position="193"/>
    </location>
</feature>
<keyword evidence="5" id="KW-1185">Reference proteome</keyword>
<evidence type="ECO:0000313" key="4">
    <source>
        <dbReference type="EMBL" id="KAK7464197.1"/>
    </source>
</evidence>
<gene>
    <name evidence="4" type="primary">fas2_6</name>
    <name evidence="4" type="ORF">VKT23_006363</name>
</gene>
<dbReference type="InterPro" id="IPR050830">
    <property type="entry name" value="Fungal_FAS"/>
</dbReference>
<dbReference type="Proteomes" id="UP001498398">
    <property type="component" value="Unassembled WGS sequence"/>
</dbReference>
<reference evidence="4 5" key="1">
    <citation type="submission" date="2024-01" db="EMBL/GenBank/DDBJ databases">
        <title>A draft genome for the cacao thread blight pathogen Marasmiellus scandens.</title>
        <authorList>
            <person name="Baruah I.K."/>
            <person name="Leung J."/>
            <person name="Bukari Y."/>
            <person name="Amoako-Attah I."/>
            <person name="Meinhardt L.W."/>
            <person name="Bailey B.A."/>
            <person name="Cohen S.P."/>
        </authorList>
    </citation>
    <scope>NUCLEOTIDE SEQUENCE [LARGE SCALE GENOMIC DNA]</scope>
    <source>
        <strain evidence="4 5">GH-19</strain>
    </source>
</reference>
<sequence length="307" mass="33943">MVLPGDELNVKIRHIGVHGGNVVVKVETVNSREEKVLECSDKVARPNTMYVFTGQGAGYGYGPLQQLSWPHVLFGANAHLRALATSSWNWVRQDVLLMFYDIIFSRLTIVDCDITSLLFSTNMQYTVNRCDSSKGETYKLVKEVLGHPPVYKGVTFPSAPHTKVTSKGDIVYTEAIRENVRKLEAYVKNMTGSEPVSGQAQPEISKDRKNRIKALFEGIAQSFREGSGTGTSTPHAPRSRRSSSQFLCPQSSEKSWYKLGVQQQPHRCLDILHEIATTSTTLKDKNALLTGVGKGSIVTPFLSSVPL</sequence>
<dbReference type="Pfam" id="PF18314">
    <property type="entry name" value="FAS_I_H"/>
    <property type="match status" value="1"/>
</dbReference>
<accession>A0ABR1JNX1</accession>
<proteinExistence type="predicted"/>
<protein>
    <submittedName>
        <fullName evidence="4">Fatty acid synthase alpha subunit Lsd1</fullName>
        <ecNumber evidence="4">2.3.1.86</ecNumber>
    </submittedName>
</protein>
<dbReference type="PANTHER" id="PTHR10982:SF21">
    <property type="entry name" value="FATTY ACID SYNTHASE SUBUNIT BETA"/>
    <property type="match status" value="1"/>
</dbReference>
<keyword evidence="4" id="KW-0012">Acyltransferase</keyword>
<dbReference type="GO" id="GO:0004321">
    <property type="term" value="F:fatty-acyl-CoA synthase activity"/>
    <property type="evidence" value="ECO:0007669"/>
    <property type="project" value="UniProtKB-EC"/>
</dbReference>
<evidence type="ECO:0000256" key="1">
    <source>
        <dbReference type="ARBA" id="ARBA00022679"/>
    </source>
</evidence>
<dbReference type="InterPro" id="IPR041550">
    <property type="entry name" value="FASI_helical"/>
</dbReference>
<evidence type="ECO:0000256" key="2">
    <source>
        <dbReference type="SAM" id="MobiDB-lite"/>
    </source>
</evidence>
<feature type="region of interest" description="Disordered" evidence="2">
    <location>
        <begin position="223"/>
        <end position="246"/>
    </location>
</feature>
<dbReference type="Gene3D" id="3.40.50.720">
    <property type="entry name" value="NAD(P)-binding Rossmann-like Domain"/>
    <property type="match status" value="1"/>
</dbReference>